<dbReference type="EMBL" id="REGN01001117">
    <property type="protein sequence ID" value="RNA36884.1"/>
    <property type="molecule type" value="Genomic_DNA"/>
</dbReference>
<dbReference type="AlphaFoldDB" id="A0A3M7SM15"/>
<keyword evidence="2" id="KW-1185">Reference proteome</keyword>
<evidence type="ECO:0000313" key="2">
    <source>
        <dbReference type="Proteomes" id="UP000276133"/>
    </source>
</evidence>
<evidence type="ECO:0000313" key="1">
    <source>
        <dbReference type="EMBL" id="RNA36884.1"/>
    </source>
</evidence>
<comment type="caution">
    <text evidence="1">The sequence shown here is derived from an EMBL/GenBank/DDBJ whole genome shotgun (WGS) entry which is preliminary data.</text>
</comment>
<protein>
    <submittedName>
        <fullName evidence="1">Uncharacterized protein</fullName>
    </submittedName>
</protein>
<reference evidence="1 2" key="1">
    <citation type="journal article" date="2018" name="Sci. Rep.">
        <title>Genomic signatures of local adaptation to the degree of environmental predictability in rotifers.</title>
        <authorList>
            <person name="Franch-Gras L."/>
            <person name="Hahn C."/>
            <person name="Garcia-Roger E.M."/>
            <person name="Carmona M.J."/>
            <person name="Serra M."/>
            <person name="Gomez A."/>
        </authorList>
    </citation>
    <scope>NUCLEOTIDE SEQUENCE [LARGE SCALE GENOMIC DNA]</scope>
    <source>
        <strain evidence="1">HYR1</strain>
    </source>
</reference>
<accession>A0A3M7SM15</accession>
<gene>
    <name evidence="1" type="ORF">BpHYR1_025963</name>
</gene>
<dbReference type="Proteomes" id="UP000276133">
    <property type="component" value="Unassembled WGS sequence"/>
</dbReference>
<name>A0A3M7SM15_BRAPC</name>
<proteinExistence type="predicted"/>
<sequence length="92" mass="10503">MDQLTSLSTWKLTENYIFGQSISQSKLLSLENNFEDKIKDFCIGFFLETILKNLQQNNLEIGSLICNQQILCQLTPVIDLEAQKELSSDLTT</sequence>
<organism evidence="1 2">
    <name type="scientific">Brachionus plicatilis</name>
    <name type="common">Marine rotifer</name>
    <name type="synonym">Brachionus muelleri</name>
    <dbReference type="NCBI Taxonomy" id="10195"/>
    <lineage>
        <taxon>Eukaryota</taxon>
        <taxon>Metazoa</taxon>
        <taxon>Spiralia</taxon>
        <taxon>Gnathifera</taxon>
        <taxon>Rotifera</taxon>
        <taxon>Eurotatoria</taxon>
        <taxon>Monogononta</taxon>
        <taxon>Pseudotrocha</taxon>
        <taxon>Ploima</taxon>
        <taxon>Brachionidae</taxon>
        <taxon>Brachionus</taxon>
    </lineage>
</organism>